<organism evidence="1 2">
    <name type="scientific">Chryseobacterium polytrichastri</name>
    <dbReference type="NCBI Taxonomy" id="1302687"/>
    <lineage>
        <taxon>Bacteria</taxon>
        <taxon>Pseudomonadati</taxon>
        <taxon>Bacteroidota</taxon>
        <taxon>Flavobacteriia</taxon>
        <taxon>Flavobacteriales</taxon>
        <taxon>Weeksellaceae</taxon>
        <taxon>Chryseobacterium group</taxon>
        <taxon>Chryseobacterium</taxon>
    </lineage>
</organism>
<keyword evidence="2" id="KW-1185">Reference proteome</keyword>
<evidence type="ECO:0000313" key="1">
    <source>
        <dbReference type="EMBL" id="SHK33057.1"/>
    </source>
</evidence>
<proteinExistence type="predicted"/>
<dbReference type="Proteomes" id="UP000184364">
    <property type="component" value="Unassembled WGS sequence"/>
</dbReference>
<reference evidence="2" key="1">
    <citation type="submission" date="2016-11" db="EMBL/GenBank/DDBJ databases">
        <authorList>
            <person name="Varghese N."/>
            <person name="Submissions S."/>
        </authorList>
    </citation>
    <scope>NUCLEOTIDE SEQUENCE [LARGE SCALE GENOMIC DNA]</scope>
    <source>
        <strain evidence="2">DSM 26899</strain>
    </source>
</reference>
<gene>
    <name evidence="1" type="ORF">SAMN05444267_100324</name>
</gene>
<evidence type="ECO:0000313" key="2">
    <source>
        <dbReference type="Proteomes" id="UP000184364"/>
    </source>
</evidence>
<dbReference type="EMBL" id="FRAV01000003">
    <property type="protein sequence ID" value="SHK33057.1"/>
    <property type="molecule type" value="Genomic_DNA"/>
</dbReference>
<sequence>MDKKAKNILFKTYWKSGWIDEQHRQTNIADFEYAKSKSLMFDPLTISHDQCLETIFEILPTISMDKVATAFLSSLSSRRLDWRSSLASYFIAKQLVPHPYTQAVSGQSFGENGEETHISYTCGVCRDLKYSIIGEKEYQNEDLNVLNFERIKWGGVRHGQLIYTLLDLQQLQIAEIPEPTTEDIEIFKNILNIINTSQPNDYPGTLEKNLSTAIKSTKDERKILIEILACIDILKPSSYERPSRGKSDWTFVEYWRGEDKYNEEALNTYFGKYMK</sequence>
<protein>
    <submittedName>
        <fullName evidence="1">Uncharacterized protein</fullName>
    </submittedName>
</protein>
<dbReference type="OrthoDB" id="2730767at2"/>
<dbReference type="AlphaFoldDB" id="A0A1M6RL36"/>
<name>A0A1M6RL36_9FLAO</name>
<dbReference type="RefSeq" id="WP_073290588.1">
    <property type="nucleotide sequence ID" value="NZ_FRAV01000003.1"/>
</dbReference>
<accession>A0A1M6RL36</accession>